<evidence type="ECO:0000256" key="1">
    <source>
        <dbReference type="SAM" id="MobiDB-lite"/>
    </source>
</evidence>
<gene>
    <name evidence="2" type="ORF">Afil01_59400</name>
</gene>
<feature type="region of interest" description="Disordered" evidence="1">
    <location>
        <begin position="34"/>
        <end position="55"/>
    </location>
</feature>
<evidence type="ECO:0000313" key="3">
    <source>
        <dbReference type="Proteomes" id="UP001165079"/>
    </source>
</evidence>
<organism evidence="2 3">
    <name type="scientific">Actinorhabdospora filicis</name>
    <dbReference type="NCBI Taxonomy" id="1785913"/>
    <lineage>
        <taxon>Bacteria</taxon>
        <taxon>Bacillati</taxon>
        <taxon>Actinomycetota</taxon>
        <taxon>Actinomycetes</taxon>
        <taxon>Micromonosporales</taxon>
        <taxon>Micromonosporaceae</taxon>
        <taxon>Actinorhabdospora</taxon>
    </lineage>
</organism>
<dbReference type="EMBL" id="BSTX01000005">
    <property type="protein sequence ID" value="GLZ81133.1"/>
    <property type="molecule type" value="Genomic_DNA"/>
</dbReference>
<evidence type="ECO:0000313" key="2">
    <source>
        <dbReference type="EMBL" id="GLZ81133.1"/>
    </source>
</evidence>
<dbReference type="AlphaFoldDB" id="A0A9W6SS83"/>
<name>A0A9W6SS83_9ACTN</name>
<dbReference type="Proteomes" id="UP001165079">
    <property type="component" value="Unassembled WGS sequence"/>
</dbReference>
<proteinExistence type="predicted"/>
<accession>A0A9W6SS83</accession>
<protein>
    <submittedName>
        <fullName evidence="2">Uncharacterized protein</fullName>
    </submittedName>
</protein>
<sequence length="129" mass="14569">MRVLDEPTRRRLFRVLCHRWLADRLGELPDWSPVESEDGRLKLPGPKTGDRSGRVIRPRRILATAAPAGWSVMSRRGVLAAGPDRDREALWHREVPELVVEVEFAFTRAGARVEKPVIYARAGVPSRPA</sequence>
<reference evidence="2" key="1">
    <citation type="submission" date="2023-03" db="EMBL/GenBank/DDBJ databases">
        <title>Actinorhabdospora filicis NBRC 111898.</title>
        <authorList>
            <person name="Ichikawa N."/>
            <person name="Sato H."/>
            <person name="Tonouchi N."/>
        </authorList>
    </citation>
    <scope>NUCLEOTIDE SEQUENCE</scope>
    <source>
        <strain evidence="2">NBRC 111898</strain>
    </source>
</reference>
<keyword evidence="3" id="KW-1185">Reference proteome</keyword>
<comment type="caution">
    <text evidence="2">The sequence shown here is derived from an EMBL/GenBank/DDBJ whole genome shotgun (WGS) entry which is preliminary data.</text>
</comment>